<evidence type="ECO:0000313" key="4">
    <source>
        <dbReference type="Proteomes" id="UP001302429"/>
    </source>
</evidence>
<dbReference type="RefSeq" id="WP_317083347.1">
    <property type="nucleotide sequence ID" value="NZ_CP136594.1"/>
</dbReference>
<feature type="domain" description="Zinc-ribbon" evidence="2">
    <location>
        <begin position="6"/>
        <end position="27"/>
    </location>
</feature>
<evidence type="ECO:0000256" key="1">
    <source>
        <dbReference type="SAM" id="MobiDB-lite"/>
    </source>
</evidence>
<name>A0AA97F7W1_9SPHN</name>
<dbReference type="Pfam" id="PF13240">
    <property type="entry name" value="Zn_Ribbon_1"/>
    <property type="match status" value="1"/>
</dbReference>
<feature type="region of interest" description="Disordered" evidence="1">
    <location>
        <begin position="107"/>
        <end position="145"/>
    </location>
</feature>
<organism evidence="3 4">
    <name type="scientific">Alterisphingorhabdus coralli</name>
    <dbReference type="NCBI Taxonomy" id="3071408"/>
    <lineage>
        <taxon>Bacteria</taxon>
        <taxon>Pseudomonadati</taxon>
        <taxon>Pseudomonadota</taxon>
        <taxon>Alphaproteobacteria</taxon>
        <taxon>Sphingomonadales</taxon>
        <taxon>Sphingomonadaceae</taxon>
        <taxon>Alterisphingorhabdus (ex Yan et al. 2024)</taxon>
    </lineage>
</organism>
<sequence length="145" mass="14483">MDFEQCTACGATVEAGIKYCTNCGAPMSAAADDGFFEQSKHYFSEAADELLGAGKDAWEGVKSANGKKIASGAAIGAVAGAVLPVVGLATGAIAGAGIVAYRQAQKLSSGGDTPKAPAKKPVEEKPKAAKSTGTRKTSGSTAKKK</sequence>
<dbReference type="EMBL" id="CP136594">
    <property type="protein sequence ID" value="WOE75984.1"/>
    <property type="molecule type" value="Genomic_DNA"/>
</dbReference>
<evidence type="ECO:0000313" key="3">
    <source>
        <dbReference type="EMBL" id="WOE75984.1"/>
    </source>
</evidence>
<gene>
    <name evidence="3" type="ORF">RB602_04505</name>
</gene>
<dbReference type="Proteomes" id="UP001302429">
    <property type="component" value="Chromosome"/>
</dbReference>
<feature type="compositionally biased region" description="Low complexity" evidence="1">
    <location>
        <begin position="129"/>
        <end position="145"/>
    </location>
</feature>
<dbReference type="AlphaFoldDB" id="A0AA97F7W1"/>
<accession>A0AA97F7W1</accession>
<dbReference type="InterPro" id="IPR026870">
    <property type="entry name" value="Zinc_ribbon_dom"/>
</dbReference>
<evidence type="ECO:0000259" key="2">
    <source>
        <dbReference type="Pfam" id="PF13240"/>
    </source>
</evidence>
<dbReference type="KEGG" id="acoa:RB602_04505"/>
<proteinExistence type="predicted"/>
<reference evidence="3 4" key="1">
    <citation type="submission" date="2023-10" db="EMBL/GenBank/DDBJ databases">
        <title>Complete genome sequence of a Sphingomonadaceae bacterium.</title>
        <authorList>
            <person name="Yan C."/>
        </authorList>
    </citation>
    <scope>NUCLEOTIDE SEQUENCE [LARGE SCALE GENOMIC DNA]</scope>
    <source>
        <strain evidence="3 4">SCSIO 66989</strain>
    </source>
</reference>
<protein>
    <submittedName>
        <fullName evidence="3">Zinc ribbon domain-containing protein</fullName>
    </submittedName>
</protein>
<keyword evidence="4" id="KW-1185">Reference proteome</keyword>